<evidence type="ECO:0000256" key="1">
    <source>
        <dbReference type="SAM" id="MobiDB-lite"/>
    </source>
</evidence>
<accession>A0A6A4AIB5</accession>
<sequence>MPRPIGTRTRLRFASWTASPSGALLCGSWVCTSGPQCPGSSETCNPYVTTRPSSLQNPTIVGGPWRSRQFRKSGTGST</sequence>
<feature type="region of interest" description="Disordered" evidence="1">
    <location>
        <begin position="55"/>
        <end position="78"/>
    </location>
</feature>
<keyword evidence="3" id="KW-1185">Reference proteome</keyword>
<dbReference type="AlphaFoldDB" id="A0A6A4AIB5"/>
<name>A0A6A4AIB5_9STRA</name>
<dbReference type="Proteomes" id="UP000434957">
    <property type="component" value="Unassembled WGS sequence"/>
</dbReference>
<proteinExistence type="predicted"/>
<reference evidence="2 3" key="1">
    <citation type="submission" date="2018-08" db="EMBL/GenBank/DDBJ databases">
        <title>Genomic investigation of the strawberry pathogen Phytophthora fragariae indicates pathogenicity is determined by transcriptional variation in three key races.</title>
        <authorList>
            <person name="Adams T.M."/>
            <person name="Armitage A.D."/>
            <person name="Sobczyk M.K."/>
            <person name="Bates H.J."/>
            <person name="Dunwell J.M."/>
            <person name="Nellist C.F."/>
            <person name="Harrison R.J."/>
        </authorList>
    </citation>
    <scope>NUCLEOTIDE SEQUENCE [LARGE SCALE GENOMIC DNA]</scope>
    <source>
        <strain evidence="2 3">SCRP333</strain>
    </source>
</reference>
<feature type="non-terminal residue" evidence="2">
    <location>
        <position position="78"/>
    </location>
</feature>
<comment type="caution">
    <text evidence="2">The sequence shown here is derived from an EMBL/GenBank/DDBJ whole genome shotgun (WGS) entry which is preliminary data.</text>
</comment>
<evidence type="ECO:0000313" key="2">
    <source>
        <dbReference type="EMBL" id="KAE9258954.1"/>
    </source>
</evidence>
<gene>
    <name evidence="2" type="ORF">PR003_g35000</name>
</gene>
<protein>
    <submittedName>
        <fullName evidence="2">Uncharacterized protein</fullName>
    </submittedName>
</protein>
<organism evidence="2 3">
    <name type="scientific">Phytophthora rubi</name>
    <dbReference type="NCBI Taxonomy" id="129364"/>
    <lineage>
        <taxon>Eukaryota</taxon>
        <taxon>Sar</taxon>
        <taxon>Stramenopiles</taxon>
        <taxon>Oomycota</taxon>
        <taxon>Peronosporomycetes</taxon>
        <taxon>Peronosporales</taxon>
        <taxon>Peronosporaceae</taxon>
        <taxon>Phytophthora</taxon>
    </lineage>
</organism>
<dbReference type="EMBL" id="QXFT01012927">
    <property type="protein sequence ID" value="KAE9258954.1"/>
    <property type="molecule type" value="Genomic_DNA"/>
</dbReference>
<evidence type="ECO:0000313" key="3">
    <source>
        <dbReference type="Proteomes" id="UP000434957"/>
    </source>
</evidence>